<evidence type="ECO:0000256" key="1">
    <source>
        <dbReference type="ARBA" id="ARBA00022443"/>
    </source>
</evidence>
<organism evidence="5 6">
    <name type="scientific">Trichogramma brassicae</name>
    <dbReference type="NCBI Taxonomy" id="86971"/>
    <lineage>
        <taxon>Eukaryota</taxon>
        <taxon>Metazoa</taxon>
        <taxon>Ecdysozoa</taxon>
        <taxon>Arthropoda</taxon>
        <taxon>Hexapoda</taxon>
        <taxon>Insecta</taxon>
        <taxon>Pterygota</taxon>
        <taxon>Neoptera</taxon>
        <taxon>Endopterygota</taxon>
        <taxon>Hymenoptera</taxon>
        <taxon>Apocrita</taxon>
        <taxon>Proctotrupomorpha</taxon>
        <taxon>Chalcidoidea</taxon>
        <taxon>Trichogrammatidae</taxon>
        <taxon>Trichogramma</taxon>
    </lineage>
</organism>
<dbReference type="Pfam" id="PF00018">
    <property type="entry name" value="SH3_1"/>
    <property type="match status" value="1"/>
</dbReference>
<feature type="compositionally biased region" description="Low complexity" evidence="3">
    <location>
        <begin position="787"/>
        <end position="806"/>
    </location>
</feature>
<dbReference type="GO" id="GO:0005654">
    <property type="term" value="C:nucleoplasm"/>
    <property type="evidence" value="ECO:0007669"/>
    <property type="project" value="TreeGrafter"/>
</dbReference>
<feature type="compositionally biased region" description="Polar residues" evidence="3">
    <location>
        <begin position="985"/>
        <end position="995"/>
    </location>
</feature>
<feature type="compositionally biased region" description="Basic and acidic residues" evidence="3">
    <location>
        <begin position="1369"/>
        <end position="1385"/>
    </location>
</feature>
<evidence type="ECO:0000256" key="2">
    <source>
        <dbReference type="PROSITE-ProRule" id="PRU00192"/>
    </source>
</evidence>
<dbReference type="SMART" id="SM00326">
    <property type="entry name" value="SH3"/>
    <property type="match status" value="1"/>
</dbReference>
<feature type="compositionally biased region" description="Low complexity" evidence="3">
    <location>
        <begin position="749"/>
        <end position="758"/>
    </location>
</feature>
<feature type="compositionally biased region" description="Low complexity" evidence="3">
    <location>
        <begin position="706"/>
        <end position="720"/>
    </location>
</feature>
<feature type="region of interest" description="Disordered" evidence="3">
    <location>
        <begin position="1369"/>
        <end position="1495"/>
    </location>
</feature>
<evidence type="ECO:0000256" key="3">
    <source>
        <dbReference type="SAM" id="MobiDB-lite"/>
    </source>
</evidence>
<dbReference type="OrthoDB" id="3800937at2759"/>
<feature type="compositionally biased region" description="Basic and acidic residues" evidence="3">
    <location>
        <begin position="1057"/>
        <end position="1096"/>
    </location>
</feature>
<evidence type="ECO:0000259" key="4">
    <source>
        <dbReference type="PROSITE" id="PS50002"/>
    </source>
</evidence>
<evidence type="ECO:0000313" key="6">
    <source>
        <dbReference type="Proteomes" id="UP000479190"/>
    </source>
</evidence>
<feature type="compositionally biased region" description="Low complexity" evidence="3">
    <location>
        <begin position="767"/>
        <end position="778"/>
    </location>
</feature>
<feature type="region of interest" description="Disordered" evidence="3">
    <location>
        <begin position="926"/>
        <end position="1234"/>
    </location>
</feature>
<feature type="compositionally biased region" description="Basic residues" evidence="3">
    <location>
        <begin position="863"/>
        <end position="877"/>
    </location>
</feature>
<dbReference type="Gene3D" id="2.30.30.40">
    <property type="entry name" value="SH3 Domains"/>
    <property type="match status" value="1"/>
</dbReference>
<feature type="compositionally biased region" description="Basic and acidic residues" evidence="3">
    <location>
        <begin position="1395"/>
        <end position="1427"/>
    </location>
</feature>
<dbReference type="SUPFAM" id="SSF50044">
    <property type="entry name" value="SH3-domain"/>
    <property type="match status" value="1"/>
</dbReference>
<feature type="compositionally biased region" description="Low complexity" evidence="3">
    <location>
        <begin position="1285"/>
        <end position="1295"/>
    </location>
</feature>
<gene>
    <name evidence="5" type="ORF">TBRA_LOCUS9469</name>
</gene>
<feature type="compositionally biased region" description="Basic and acidic residues" evidence="3">
    <location>
        <begin position="1132"/>
        <end position="1170"/>
    </location>
</feature>
<feature type="compositionally biased region" description="Polar residues" evidence="3">
    <location>
        <begin position="1188"/>
        <end position="1199"/>
    </location>
</feature>
<dbReference type="InterPro" id="IPR027681">
    <property type="entry name" value="IRSp53/IRTKS/Pinkbar"/>
</dbReference>
<feature type="region of interest" description="Disordered" evidence="3">
    <location>
        <begin position="1271"/>
        <end position="1319"/>
    </location>
</feature>
<dbReference type="PANTHER" id="PTHR14206:SF7">
    <property type="entry name" value="INSULIN RECEPTOR SUBSTRATE 53 KDA, ISOFORM A"/>
    <property type="match status" value="1"/>
</dbReference>
<dbReference type="InterPro" id="IPR001452">
    <property type="entry name" value="SH3_domain"/>
</dbReference>
<feature type="compositionally biased region" description="Polar residues" evidence="3">
    <location>
        <begin position="566"/>
        <end position="592"/>
    </location>
</feature>
<feature type="compositionally biased region" description="Basic and acidic residues" evidence="3">
    <location>
        <begin position="1201"/>
        <end position="1234"/>
    </location>
</feature>
<dbReference type="PANTHER" id="PTHR14206">
    <property type="entry name" value="BRAIN-SPECIFIC ANGIOGENESIS INHIBITOR 1-ASSOCIATED PROTEIN 2"/>
    <property type="match status" value="1"/>
</dbReference>
<feature type="domain" description="SH3" evidence="4">
    <location>
        <begin position="643"/>
        <end position="704"/>
    </location>
</feature>
<accession>A0A6H5ISF0</accession>
<proteinExistence type="predicted"/>
<dbReference type="GO" id="GO:0005829">
    <property type="term" value="C:cytosol"/>
    <property type="evidence" value="ECO:0007669"/>
    <property type="project" value="TreeGrafter"/>
</dbReference>
<sequence>MECLILLERTAVQCRRRCCCYTGQYNARRTWFALWPLVARTPPPGSSSSSKRFSARARVNLKREFVPRSPTIIRRSSPGAEEERKNRSRAGVNASGKISQSTVHNANIHKESLGFATPNSSDMLHADFGERDAALLDKNNEFALGPSGARGARFAVIYYIARHDRLASGTFRAAACHGMFVDLEAKGYKVFWRAFTQVFYFPPSLPPSALARTQSAAAASKAYVDALTKIGRQAQLGTWGGSQDVGVRGSGDDDLSSLYIRFREMQNMARKKMTQLFITMIPSLRSRAFNLNICRRVLDKKGFDVRSRVVIRTLWVVKTNDSSALSVVLLIGPTWAFQVYFRVCSSSESLTRRRRIRRIEKHAEASAPLARMDPQHNLVFRVQFLNKFVKQEDAFNKTMSAFQRGREGTRYTRTRESRRSSLGDRQLRLENVELRSLARRGASSFFKAVQNSDRWKEASSLYPTAVLSDGQRLPAAAMKKQRKKSRAANKSGLAMDKELKNMQILEEEKTKLDAFCEQSLKNQVSFWPEEEENGGSDLTMSSQLRKTRSMDSSCLELSRLGPPPQSQSTASGLHHGLNQNNHSSHVSTQMSRARSEANLHASTLSLGPEVPDTPPRPRSMVPVSRNSIALSSNLIAGGAGWGTEAPLARALFAYLSSGENQLSFHEGDLIALMGDRQKGWQFGENLRTQCSGWFPLAYTETATDESISSPSHSSSNGRASNGFVDKSMPPCKPPPSRPPMPNGDDNHVNGEVNGHHNNSTNGNMPKSNSSHSIINASNGRQNKSHRPTGTLPSLLSGGSNGNSSGVSNGGMVGGGGRRVQPPVPPVPPPQGVTSLHSSNDSGFSNEPPVQPDIDYSDDEAMRLRRRKAAAKQQHHKQQQQSNINKADAMKQQNSISNKDWESDSWKSIPRNKENWQVYRSSMTEYWSDSNLLERKKEKSGRQGSNENKNTRNSKDDATIGMTKKERKQHQQQQHLEQKNEYENLRSVSKNSNNERGNNKYLPSEDQGNPERSYSRNRSDKNEEISRQEFETEDDEIEAEVDIEDEDEEENYNAGMEYRSEKYENQKYYEGDEGLRNRSNEYGRRDNDAKYDNEKTSDSFSSESSESGDETLPETGRKVEQIAQKLEQTAQKYAREHSSPKCIERRSMNSSLDRSRDDIANTSYDKYEHKDRNMRRTPQADENIDRYDSNSVMSSRQSTLVYEKKRPSHGFERPRPPSQEAPERPSDQSSKYKDMMKYPKEEIYGETTTMGFANDSVLVEKDRGYESNFETKMERSKILQRHGYPRNSRNDSNNNSLMKERKALAPRQSSTMSSTMSVPASQPLRNFEFDNSPKLVKRTKSFWRFRRDSDVLEGMALWQHRSLVDIPKMLKEEPKQARSKSIDKSSSEGSPGMSHRSLERKNSDETITDERINGPDHNEPRAAERMCSPERSSSDYYDESPTPAERSRMSDRNTEKFHSKHQDQEYQAHPQQKQPQVKQQMHHQNHHQQQQQQQKLIQERSFFVGNVSRRAILENERKRSMEASRHSITEVKDNQAKFLGLSEAGARVHFDMLKKNLIVADKSDRGSKCSVYHFIEFEIIMMDMFLPSGVS</sequence>
<feature type="compositionally biased region" description="Low complexity" evidence="3">
    <location>
        <begin position="1466"/>
        <end position="1478"/>
    </location>
</feature>
<dbReference type="GO" id="GO:0051017">
    <property type="term" value="P:actin filament bundle assembly"/>
    <property type="evidence" value="ECO:0007669"/>
    <property type="project" value="TreeGrafter"/>
</dbReference>
<dbReference type="GO" id="GO:0030838">
    <property type="term" value="P:positive regulation of actin filament polymerization"/>
    <property type="evidence" value="ECO:0007669"/>
    <property type="project" value="TreeGrafter"/>
</dbReference>
<feature type="compositionally biased region" description="Pro residues" evidence="3">
    <location>
        <begin position="730"/>
        <end position="741"/>
    </location>
</feature>
<feature type="region of interest" description="Disordered" evidence="3">
    <location>
        <begin position="526"/>
        <end position="597"/>
    </location>
</feature>
<reference evidence="5 6" key="1">
    <citation type="submission" date="2020-02" db="EMBL/GenBank/DDBJ databases">
        <authorList>
            <person name="Ferguson B K."/>
        </authorList>
    </citation>
    <scope>NUCLEOTIDE SEQUENCE [LARGE SCALE GENOMIC DNA]</scope>
</reference>
<feature type="compositionally biased region" description="Basic and acidic residues" evidence="3">
    <location>
        <begin position="948"/>
        <end position="957"/>
    </location>
</feature>
<feature type="region of interest" description="Disordered" evidence="3">
    <location>
        <begin position="603"/>
        <end position="622"/>
    </location>
</feature>
<dbReference type="GO" id="GO:0051764">
    <property type="term" value="P:actin crosslink formation"/>
    <property type="evidence" value="ECO:0007669"/>
    <property type="project" value="TreeGrafter"/>
</dbReference>
<feature type="compositionally biased region" description="Basic and acidic residues" evidence="3">
    <location>
        <begin position="931"/>
        <end position="940"/>
    </location>
</feature>
<dbReference type="FunFam" id="2.30.30.40:FF:000188">
    <property type="entry name" value="Insulin receptor tyrosine kinase substrate"/>
    <property type="match status" value="1"/>
</dbReference>
<dbReference type="Proteomes" id="UP000479190">
    <property type="component" value="Unassembled WGS sequence"/>
</dbReference>
<protein>
    <recommendedName>
        <fullName evidence="4">SH3 domain-containing protein</fullName>
    </recommendedName>
</protein>
<feature type="compositionally biased region" description="Pro residues" evidence="3">
    <location>
        <begin position="821"/>
        <end position="830"/>
    </location>
</feature>
<keyword evidence="1 2" id="KW-0728">SH3 domain</keyword>
<dbReference type="CDD" id="cd11779">
    <property type="entry name" value="SH3_Irsp53_BAIAP2L"/>
    <property type="match status" value="1"/>
</dbReference>
<feature type="compositionally biased region" description="Basic and acidic residues" evidence="3">
    <location>
        <begin position="1444"/>
        <end position="1465"/>
    </location>
</feature>
<evidence type="ECO:0000313" key="5">
    <source>
        <dbReference type="EMBL" id="CAB0037652.1"/>
    </source>
</evidence>
<feature type="region of interest" description="Disordered" evidence="3">
    <location>
        <begin position="705"/>
        <end position="906"/>
    </location>
</feature>
<dbReference type="PROSITE" id="PS50002">
    <property type="entry name" value="SH3"/>
    <property type="match status" value="1"/>
</dbReference>
<feature type="compositionally biased region" description="Basic and acidic residues" evidence="3">
    <location>
        <begin position="1012"/>
        <end position="1029"/>
    </location>
</feature>
<dbReference type="EMBL" id="CADCXV010000863">
    <property type="protein sequence ID" value="CAB0037652.1"/>
    <property type="molecule type" value="Genomic_DNA"/>
</dbReference>
<feature type="compositionally biased region" description="Polar residues" evidence="3">
    <location>
        <begin position="835"/>
        <end position="844"/>
    </location>
</feature>
<feature type="compositionally biased region" description="Gly residues" evidence="3">
    <location>
        <begin position="807"/>
        <end position="817"/>
    </location>
</feature>
<feature type="compositionally biased region" description="Polar residues" evidence="3">
    <location>
        <begin position="1306"/>
        <end position="1319"/>
    </location>
</feature>
<dbReference type="InterPro" id="IPR036028">
    <property type="entry name" value="SH3-like_dom_sf"/>
</dbReference>
<feature type="compositionally biased region" description="Acidic residues" evidence="3">
    <location>
        <begin position="1030"/>
        <end position="1050"/>
    </location>
</feature>
<keyword evidence="6" id="KW-1185">Reference proteome</keyword>
<name>A0A6H5ISF0_9HYME</name>
<feature type="region of interest" description="Disordered" evidence="3">
    <location>
        <begin position="70"/>
        <end position="96"/>
    </location>
</feature>